<keyword evidence="2" id="KW-1185">Reference proteome</keyword>
<evidence type="ECO:0000313" key="1">
    <source>
        <dbReference type="EMBL" id="PNT41185.1"/>
    </source>
</evidence>
<name>A0A2K2AUH8_POPTR</name>
<sequence length="75" mass="8647">MVSDKGVLEILNTHLRDAIINHHCSTQHAFEVRVQFWAIGINTPGKEIYKKLLFPLFSFSNIWTNLRTGVLFFDG</sequence>
<dbReference type="AlphaFoldDB" id="A0A2K2AUH8"/>
<evidence type="ECO:0000313" key="2">
    <source>
        <dbReference type="Proteomes" id="UP000006729"/>
    </source>
</evidence>
<gene>
    <name evidence="1" type="ORF">POPTR_004G141100</name>
</gene>
<organism evidence="1 2">
    <name type="scientific">Populus trichocarpa</name>
    <name type="common">Western balsam poplar</name>
    <name type="synonym">Populus balsamifera subsp. trichocarpa</name>
    <dbReference type="NCBI Taxonomy" id="3694"/>
    <lineage>
        <taxon>Eukaryota</taxon>
        <taxon>Viridiplantae</taxon>
        <taxon>Streptophyta</taxon>
        <taxon>Embryophyta</taxon>
        <taxon>Tracheophyta</taxon>
        <taxon>Spermatophyta</taxon>
        <taxon>Magnoliopsida</taxon>
        <taxon>eudicotyledons</taxon>
        <taxon>Gunneridae</taxon>
        <taxon>Pentapetalae</taxon>
        <taxon>rosids</taxon>
        <taxon>fabids</taxon>
        <taxon>Malpighiales</taxon>
        <taxon>Salicaceae</taxon>
        <taxon>Saliceae</taxon>
        <taxon>Populus</taxon>
    </lineage>
</organism>
<reference evidence="1 2" key="1">
    <citation type="journal article" date="2006" name="Science">
        <title>The genome of black cottonwood, Populus trichocarpa (Torr. &amp; Gray).</title>
        <authorList>
            <person name="Tuskan G.A."/>
            <person name="Difazio S."/>
            <person name="Jansson S."/>
            <person name="Bohlmann J."/>
            <person name="Grigoriev I."/>
            <person name="Hellsten U."/>
            <person name="Putnam N."/>
            <person name="Ralph S."/>
            <person name="Rombauts S."/>
            <person name="Salamov A."/>
            <person name="Schein J."/>
            <person name="Sterck L."/>
            <person name="Aerts A."/>
            <person name="Bhalerao R.R."/>
            <person name="Bhalerao R.P."/>
            <person name="Blaudez D."/>
            <person name="Boerjan W."/>
            <person name="Brun A."/>
            <person name="Brunner A."/>
            <person name="Busov V."/>
            <person name="Campbell M."/>
            <person name="Carlson J."/>
            <person name="Chalot M."/>
            <person name="Chapman J."/>
            <person name="Chen G.L."/>
            <person name="Cooper D."/>
            <person name="Coutinho P.M."/>
            <person name="Couturier J."/>
            <person name="Covert S."/>
            <person name="Cronk Q."/>
            <person name="Cunningham R."/>
            <person name="Davis J."/>
            <person name="Degroeve S."/>
            <person name="Dejardin A."/>
            <person name="Depamphilis C."/>
            <person name="Detter J."/>
            <person name="Dirks B."/>
            <person name="Dubchak I."/>
            <person name="Duplessis S."/>
            <person name="Ehlting J."/>
            <person name="Ellis B."/>
            <person name="Gendler K."/>
            <person name="Goodstein D."/>
            <person name="Gribskov M."/>
            <person name="Grimwood J."/>
            <person name="Groover A."/>
            <person name="Gunter L."/>
            <person name="Hamberger B."/>
            <person name="Heinze B."/>
            <person name="Helariutta Y."/>
            <person name="Henrissat B."/>
            <person name="Holligan D."/>
            <person name="Holt R."/>
            <person name="Huang W."/>
            <person name="Islam-Faridi N."/>
            <person name="Jones S."/>
            <person name="Jones-Rhoades M."/>
            <person name="Jorgensen R."/>
            <person name="Joshi C."/>
            <person name="Kangasjarvi J."/>
            <person name="Karlsson J."/>
            <person name="Kelleher C."/>
            <person name="Kirkpatrick R."/>
            <person name="Kirst M."/>
            <person name="Kohler A."/>
            <person name="Kalluri U."/>
            <person name="Larimer F."/>
            <person name="Leebens-Mack J."/>
            <person name="Leple J.C."/>
            <person name="Locascio P."/>
            <person name="Lou Y."/>
            <person name="Lucas S."/>
            <person name="Martin F."/>
            <person name="Montanini B."/>
            <person name="Napoli C."/>
            <person name="Nelson D.R."/>
            <person name="Nelson C."/>
            <person name="Nieminen K."/>
            <person name="Nilsson O."/>
            <person name="Pereda V."/>
            <person name="Peter G."/>
            <person name="Philippe R."/>
            <person name="Pilate G."/>
            <person name="Poliakov A."/>
            <person name="Razumovskaya J."/>
            <person name="Richardson P."/>
            <person name="Rinaldi C."/>
            <person name="Ritland K."/>
            <person name="Rouze P."/>
            <person name="Ryaboy D."/>
            <person name="Schmutz J."/>
            <person name="Schrader J."/>
            <person name="Segerman B."/>
            <person name="Shin H."/>
            <person name="Siddiqui A."/>
            <person name="Sterky F."/>
            <person name="Terry A."/>
            <person name="Tsai C.J."/>
            <person name="Uberbacher E."/>
            <person name="Unneberg P."/>
            <person name="Vahala J."/>
            <person name="Wall K."/>
            <person name="Wessler S."/>
            <person name="Yang G."/>
            <person name="Yin T."/>
            <person name="Douglas C."/>
            <person name="Marra M."/>
            <person name="Sandberg G."/>
            <person name="Van de Peer Y."/>
            <person name="Rokhsar D."/>
        </authorList>
    </citation>
    <scope>NUCLEOTIDE SEQUENCE [LARGE SCALE GENOMIC DNA]</scope>
    <source>
        <strain evidence="2">cv. Nisqually</strain>
    </source>
</reference>
<dbReference type="Proteomes" id="UP000006729">
    <property type="component" value="Chromosome 4"/>
</dbReference>
<proteinExistence type="predicted"/>
<dbReference type="EMBL" id="CM009293">
    <property type="protein sequence ID" value="PNT41185.1"/>
    <property type="molecule type" value="Genomic_DNA"/>
</dbReference>
<accession>A0A2K2AUH8</accession>
<protein>
    <submittedName>
        <fullName evidence="1">Uncharacterized protein</fullName>
    </submittedName>
</protein>